<proteinExistence type="predicted"/>
<name>A0A9N8VHZ4_9GLOM</name>
<evidence type="ECO:0000256" key="1">
    <source>
        <dbReference type="SAM" id="MobiDB-lite"/>
    </source>
</evidence>
<dbReference type="Proteomes" id="UP000789405">
    <property type="component" value="Unassembled WGS sequence"/>
</dbReference>
<dbReference type="EMBL" id="CAJVPY010000177">
    <property type="protein sequence ID" value="CAG8455783.1"/>
    <property type="molecule type" value="Genomic_DNA"/>
</dbReference>
<evidence type="ECO:0000313" key="2">
    <source>
        <dbReference type="EMBL" id="CAG8455783.1"/>
    </source>
</evidence>
<keyword evidence="3" id="KW-1185">Reference proteome</keyword>
<reference evidence="2" key="1">
    <citation type="submission" date="2021-06" db="EMBL/GenBank/DDBJ databases">
        <authorList>
            <person name="Kallberg Y."/>
            <person name="Tangrot J."/>
            <person name="Rosling A."/>
        </authorList>
    </citation>
    <scope>NUCLEOTIDE SEQUENCE</scope>
    <source>
        <strain evidence="2">MA453B</strain>
    </source>
</reference>
<evidence type="ECO:0000313" key="3">
    <source>
        <dbReference type="Proteomes" id="UP000789405"/>
    </source>
</evidence>
<accession>A0A9N8VHZ4</accession>
<gene>
    <name evidence="2" type="ORF">DERYTH_LOCUS758</name>
</gene>
<feature type="region of interest" description="Disordered" evidence="1">
    <location>
        <begin position="1"/>
        <end position="20"/>
    </location>
</feature>
<sequence length="105" mass="11733">MQTPEESSNSSRSSTTDKDLMPLARMSTVDVSTKSFINKDVSDDYYGHNLLENFEGVYMGENVFKDYFFVLPTLPGASFSPVATVPPGCIFFARPTYGFFTCQSR</sequence>
<organism evidence="2 3">
    <name type="scientific">Dentiscutata erythropus</name>
    <dbReference type="NCBI Taxonomy" id="1348616"/>
    <lineage>
        <taxon>Eukaryota</taxon>
        <taxon>Fungi</taxon>
        <taxon>Fungi incertae sedis</taxon>
        <taxon>Mucoromycota</taxon>
        <taxon>Glomeromycotina</taxon>
        <taxon>Glomeromycetes</taxon>
        <taxon>Diversisporales</taxon>
        <taxon>Gigasporaceae</taxon>
        <taxon>Dentiscutata</taxon>
    </lineage>
</organism>
<comment type="caution">
    <text evidence="2">The sequence shown here is derived from an EMBL/GenBank/DDBJ whole genome shotgun (WGS) entry which is preliminary data.</text>
</comment>
<dbReference type="AlphaFoldDB" id="A0A9N8VHZ4"/>
<protein>
    <submittedName>
        <fullName evidence="2">3515_t:CDS:1</fullName>
    </submittedName>
</protein>